<gene>
    <name evidence="2" type="ORF">Lysil_1471</name>
</gene>
<dbReference type="Pfam" id="PF10741">
    <property type="entry name" value="T2SSM_b"/>
    <property type="match status" value="1"/>
</dbReference>
<sequence>MMQRIQERVTSIGDEGKHCRIDSQNPVTANQTADPQRIAVNLRLHCGNSEWLQFAQAVESARPAMFIDELNITAPSEQSNGMSSAQQGALDIGLTVYGFLRNAEPKVDVRP</sequence>
<accession>A0A2K1Q460</accession>
<organism evidence="2 3">
    <name type="scientific">Solilutibacter silvestris</name>
    <dbReference type="NCBI Taxonomy" id="1645665"/>
    <lineage>
        <taxon>Bacteria</taxon>
        <taxon>Pseudomonadati</taxon>
        <taxon>Pseudomonadota</taxon>
        <taxon>Gammaproteobacteria</taxon>
        <taxon>Lysobacterales</taxon>
        <taxon>Lysobacteraceae</taxon>
        <taxon>Solilutibacter</taxon>
    </lineage>
</organism>
<evidence type="ECO:0000256" key="1">
    <source>
        <dbReference type="SAM" id="MobiDB-lite"/>
    </source>
</evidence>
<reference evidence="2 3" key="1">
    <citation type="submission" date="2017-08" db="EMBL/GenBank/DDBJ databases">
        <title>Lysobacter sylvestris genome.</title>
        <authorList>
            <person name="Zhang D.-C."/>
            <person name="Albuquerque L."/>
            <person name="Franca L."/>
            <person name="Froufe H.J.C."/>
            <person name="Barroso C."/>
            <person name="Egas C."/>
            <person name="Da Costa M."/>
            <person name="Margesin R."/>
        </authorList>
    </citation>
    <scope>NUCLEOTIDE SEQUENCE [LARGE SCALE GENOMIC DNA]</scope>
    <source>
        <strain evidence="2 3">AM20-91</strain>
    </source>
</reference>
<feature type="compositionally biased region" description="Polar residues" evidence="1">
    <location>
        <begin position="22"/>
        <end position="32"/>
    </location>
</feature>
<evidence type="ECO:0000313" key="3">
    <source>
        <dbReference type="Proteomes" id="UP000236220"/>
    </source>
</evidence>
<proteinExistence type="predicted"/>
<dbReference type="EMBL" id="NPZB01000001">
    <property type="protein sequence ID" value="PNS09842.1"/>
    <property type="molecule type" value="Genomic_DNA"/>
</dbReference>
<protein>
    <submittedName>
        <fullName evidence="2">Type II secretion system (T2SS), protein M subtype b</fullName>
    </submittedName>
</protein>
<dbReference type="AlphaFoldDB" id="A0A2K1Q460"/>
<keyword evidence="3" id="KW-1185">Reference proteome</keyword>
<comment type="caution">
    <text evidence="2">The sequence shown here is derived from an EMBL/GenBank/DDBJ whole genome shotgun (WGS) entry which is preliminary data.</text>
</comment>
<evidence type="ECO:0000313" key="2">
    <source>
        <dbReference type="EMBL" id="PNS09842.1"/>
    </source>
</evidence>
<feature type="region of interest" description="Disordered" evidence="1">
    <location>
        <begin position="1"/>
        <end position="32"/>
    </location>
</feature>
<dbReference type="NCBIfam" id="NF040576">
    <property type="entry name" value="T2SS_GspM_XpsM"/>
    <property type="match status" value="1"/>
</dbReference>
<name>A0A2K1Q460_9GAMM</name>
<dbReference type="Proteomes" id="UP000236220">
    <property type="component" value="Unassembled WGS sequence"/>
</dbReference>
<dbReference type="InterPro" id="IPR034756">
    <property type="entry name" value="T2SSM_b"/>
</dbReference>